<accession>A0A830HAN6</accession>
<dbReference type="EMBL" id="BNJQ01000007">
    <property type="protein sequence ID" value="GHP04386.1"/>
    <property type="molecule type" value="Genomic_DNA"/>
</dbReference>
<comment type="caution">
    <text evidence="5">The sequence shown here is derived from an EMBL/GenBank/DDBJ whole genome shotgun (WGS) entry which is preliminary data.</text>
</comment>
<dbReference type="AlphaFoldDB" id="A0A830HAN6"/>
<dbReference type="InterPro" id="IPR015943">
    <property type="entry name" value="WD40/YVTN_repeat-like_dom_sf"/>
</dbReference>
<evidence type="ECO:0000256" key="1">
    <source>
        <dbReference type="ARBA" id="ARBA00005434"/>
    </source>
</evidence>
<keyword evidence="3" id="KW-0677">Repeat</keyword>
<dbReference type="PANTHER" id="PTHR14773:SF0">
    <property type="entry name" value="WD REPEAT-CONTAINING PROTEIN 76"/>
    <property type="match status" value="1"/>
</dbReference>
<dbReference type="InterPro" id="IPR036322">
    <property type="entry name" value="WD40_repeat_dom_sf"/>
</dbReference>
<dbReference type="SUPFAM" id="SSF50978">
    <property type="entry name" value="WD40 repeat-like"/>
    <property type="match status" value="1"/>
</dbReference>
<gene>
    <name evidence="5" type="ORF">PPROV_000314000</name>
</gene>
<evidence type="ECO:0000256" key="4">
    <source>
        <dbReference type="SAM" id="MobiDB-lite"/>
    </source>
</evidence>
<dbReference type="Pfam" id="PF00400">
    <property type="entry name" value="WD40"/>
    <property type="match status" value="1"/>
</dbReference>
<keyword evidence="2" id="KW-0853">WD repeat</keyword>
<dbReference type="OrthoDB" id="9890280at2759"/>
<reference evidence="5" key="1">
    <citation type="submission" date="2020-10" db="EMBL/GenBank/DDBJ databases">
        <title>Unveiling of a novel bifunctional photoreceptor, Dualchrome1, isolated from a cosmopolitan green alga.</title>
        <authorList>
            <person name="Suzuki S."/>
            <person name="Kawachi M."/>
        </authorList>
    </citation>
    <scope>NUCLEOTIDE SEQUENCE</scope>
    <source>
        <strain evidence="5">NIES 2893</strain>
    </source>
</reference>
<keyword evidence="6" id="KW-1185">Reference proteome</keyword>
<dbReference type="SMART" id="SM00320">
    <property type="entry name" value="WD40"/>
    <property type="match status" value="3"/>
</dbReference>
<dbReference type="InterPro" id="IPR001680">
    <property type="entry name" value="WD40_rpt"/>
</dbReference>
<name>A0A830HAN6_9CHLO</name>
<comment type="similarity">
    <text evidence="1">Belongs to the WD repeat DDB2/WDR76 family.</text>
</comment>
<feature type="compositionally biased region" description="Polar residues" evidence="4">
    <location>
        <begin position="11"/>
        <end position="36"/>
    </location>
</feature>
<dbReference type="GO" id="GO:2000001">
    <property type="term" value="P:regulation of DNA damage checkpoint"/>
    <property type="evidence" value="ECO:0007669"/>
    <property type="project" value="TreeGrafter"/>
</dbReference>
<dbReference type="InterPro" id="IPR050853">
    <property type="entry name" value="WD_repeat_DNA-damage-binding"/>
</dbReference>
<evidence type="ECO:0000313" key="6">
    <source>
        <dbReference type="Proteomes" id="UP000660262"/>
    </source>
</evidence>
<proteinExistence type="inferred from homology"/>
<dbReference type="Proteomes" id="UP000660262">
    <property type="component" value="Unassembled WGS sequence"/>
</dbReference>
<dbReference type="GO" id="GO:0005634">
    <property type="term" value="C:nucleus"/>
    <property type="evidence" value="ECO:0007669"/>
    <property type="project" value="TreeGrafter"/>
</dbReference>
<evidence type="ECO:0000313" key="5">
    <source>
        <dbReference type="EMBL" id="GHP04386.1"/>
    </source>
</evidence>
<sequence>MPVTRKRTAIQDAQATKLPQSTQVTRKVPRRNSSASPRHHENVSDAADPATPPLLREKIHKTATTTTTTTTTSSEEHSADANPDGLAQYELERLERMRQNALKLAALNIPSTVAAMEASHAKAATPSSRGLAAKKRAQKPKEILPRRASLRQRGAPADPALAAGVDVEARGGRVTLNAPLVGYDEKSIAAAKAARDAATAEAVRLAEEREERNRVARGPIKIEARNAESTEDNQRLVKALSAKPTSNKGKTAAYKAMDASAFATMKGGAKVTLREPDVAKVTPNGTAHMAWAPPHLPGFLAAGDKSGNVAIWDVRSNLSADSSSASTATPLGDDGVLVFRPHAQYISGMSWDSSIGLVTSSYDGTARMLDVSASMWQPLVNATSEELEFSAMEYDATHTRLVWLATNEGELCAVDPRARPANDGAKSSWAVAPISVFDKKINTVSVDARAGASPHIALSSNGPVAIYDARRIADGKKEASKPLHMLMHSKSVQGAYFEPCGPTSRLLTTCYDDFIRVWDGLAGDKPSCPLRVKHNNNTGRWVMPFRASWCAAGSSFFIGSMNRQLEMYDVSPGIAAATCLFRQTSDHMTAIASRYAQHPTLACCAAATSSGRIHLFRV</sequence>
<evidence type="ECO:0000256" key="2">
    <source>
        <dbReference type="ARBA" id="ARBA00022574"/>
    </source>
</evidence>
<evidence type="ECO:0008006" key="7">
    <source>
        <dbReference type="Google" id="ProtNLM"/>
    </source>
</evidence>
<protein>
    <recommendedName>
        <fullName evidence="7">DNA damage-binding protein CMR1</fullName>
    </recommendedName>
</protein>
<organism evidence="5 6">
    <name type="scientific">Pycnococcus provasolii</name>
    <dbReference type="NCBI Taxonomy" id="41880"/>
    <lineage>
        <taxon>Eukaryota</taxon>
        <taxon>Viridiplantae</taxon>
        <taxon>Chlorophyta</taxon>
        <taxon>Pseudoscourfieldiophyceae</taxon>
        <taxon>Pseudoscourfieldiales</taxon>
        <taxon>Pycnococcaceae</taxon>
        <taxon>Pycnococcus</taxon>
    </lineage>
</organism>
<feature type="compositionally biased region" description="Low complexity" evidence="4">
    <location>
        <begin position="62"/>
        <end position="72"/>
    </location>
</feature>
<evidence type="ECO:0000256" key="3">
    <source>
        <dbReference type="ARBA" id="ARBA00022737"/>
    </source>
</evidence>
<dbReference type="GO" id="GO:0003677">
    <property type="term" value="F:DNA binding"/>
    <property type="evidence" value="ECO:0007669"/>
    <property type="project" value="TreeGrafter"/>
</dbReference>
<feature type="region of interest" description="Disordered" evidence="4">
    <location>
        <begin position="1"/>
        <end position="84"/>
    </location>
</feature>
<dbReference type="Gene3D" id="2.130.10.10">
    <property type="entry name" value="YVTN repeat-like/Quinoprotein amine dehydrogenase"/>
    <property type="match status" value="1"/>
</dbReference>
<dbReference type="PANTHER" id="PTHR14773">
    <property type="entry name" value="WD REPEAT-CONTAINING PROTEIN 76"/>
    <property type="match status" value="1"/>
</dbReference>